<dbReference type="Gene3D" id="3.30.450.20">
    <property type="entry name" value="PAS domain"/>
    <property type="match status" value="1"/>
</dbReference>
<dbReference type="GO" id="GO:0016791">
    <property type="term" value="F:phosphatase activity"/>
    <property type="evidence" value="ECO:0007669"/>
    <property type="project" value="TreeGrafter"/>
</dbReference>
<dbReference type="InterPro" id="IPR001932">
    <property type="entry name" value="PPM-type_phosphatase-like_dom"/>
</dbReference>
<dbReference type="SUPFAM" id="SSF55785">
    <property type="entry name" value="PYP-like sensor domain (PAS domain)"/>
    <property type="match status" value="1"/>
</dbReference>
<dbReference type="InterPro" id="IPR002645">
    <property type="entry name" value="STAS_dom"/>
</dbReference>
<evidence type="ECO:0000256" key="1">
    <source>
        <dbReference type="ARBA" id="ARBA00022801"/>
    </source>
</evidence>
<dbReference type="InterPro" id="IPR036513">
    <property type="entry name" value="STAS_dom_sf"/>
</dbReference>
<dbReference type="Gene3D" id="3.60.40.10">
    <property type="entry name" value="PPM-type phosphatase domain"/>
    <property type="match status" value="1"/>
</dbReference>
<dbReference type="PROSITE" id="PS51746">
    <property type="entry name" value="PPM_2"/>
    <property type="match status" value="1"/>
</dbReference>
<evidence type="ECO:0000256" key="2">
    <source>
        <dbReference type="SAM" id="Coils"/>
    </source>
</evidence>
<dbReference type="SUPFAM" id="SSF55874">
    <property type="entry name" value="ATPase domain of HSP90 chaperone/DNA topoisomerase II/histidine kinase"/>
    <property type="match status" value="1"/>
</dbReference>
<evidence type="ECO:0000259" key="3">
    <source>
        <dbReference type="PROSITE" id="PS50801"/>
    </source>
</evidence>
<dbReference type="Pfam" id="PF13581">
    <property type="entry name" value="HATPase_c_2"/>
    <property type="match status" value="1"/>
</dbReference>
<organism evidence="5 6">
    <name type="scientific">Actinoplanes siamensis</name>
    <dbReference type="NCBI Taxonomy" id="1223317"/>
    <lineage>
        <taxon>Bacteria</taxon>
        <taxon>Bacillati</taxon>
        <taxon>Actinomycetota</taxon>
        <taxon>Actinomycetes</taxon>
        <taxon>Micromonosporales</taxon>
        <taxon>Micromonosporaceae</taxon>
        <taxon>Actinoplanes</taxon>
    </lineage>
</organism>
<dbReference type="PANTHER" id="PTHR43156">
    <property type="entry name" value="STAGE II SPORULATION PROTEIN E-RELATED"/>
    <property type="match status" value="1"/>
</dbReference>
<name>A0A919N5L7_9ACTN</name>
<protein>
    <submittedName>
        <fullName evidence="5">Uncharacterized protein</fullName>
    </submittedName>
</protein>
<dbReference type="InterPro" id="IPR003594">
    <property type="entry name" value="HATPase_dom"/>
</dbReference>
<sequence>MGSLDKSVGEAGAVREVFETAPILLCGLAGPEHRVIASNAAYRTLLGRSEVVGSPLSEVFPELAGQQLAEMVDRVYRTGVPQVGQGWRTHIEREPGSGQLVEMYLDFTISPRVGPDGRVTGLNFVGLDATDRVLEQQRARLETAEAARRYEDAREVITALQEQLLPTGLPVLPAVQMAGTYLPAESGDTAAGDWFDAVPLSGGRIALVVGDVVGHGVAASVAMGELRTVLHDRLDETGDPLVAIAAADRLARRAPGARSATMCVAVLDPADGTLTYCSAGHPPPLVAGPGQARYLTCPAAGALGSGADYTLATDRLEEGEVLLLYSDGIIERPGRVPAAATVELSQVAMDAVAGRGLDDSELPAAERVCLHSLELLVRQTGHTDDITLLAAERRTAAAPLRLRQPADIGAIRPARDALVRWLLAQATGQGDLSALAHAVVELVTNAAEHSGGDTVTVTADLEPDGTARVVVADDGRWRAREGHDDDRDKGLGLSMTTALVDELDVDRSGSGTTVTVRHRLSCPATALTDDQIGRGAEFRPADPAAIFNTRGGRLVVRGALDAVNTERLATELGRGSLGGTREVTVDLSAVTLLASAAVAVLYRAPGVRLYAPAGSVAQHVLTLADLPHVTVDPDPG</sequence>
<proteinExistence type="predicted"/>
<keyword evidence="6" id="KW-1185">Reference proteome</keyword>
<gene>
    <name evidence="5" type="ORF">Asi03nite_24020</name>
</gene>
<dbReference type="PANTHER" id="PTHR43156:SF2">
    <property type="entry name" value="STAGE II SPORULATION PROTEIN E"/>
    <property type="match status" value="1"/>
</dbReference>
<feature type="domain" description="STAS" evidence="3">
    <location>
        <begin position="554"/>
        <end position="601"/>
    </location>
</feature>
<reference evidence="5" key="1">
    <citation type="submission" date="2021-01" db="EMBL/GenBank/DDBJ databases">
        <title>Whole genome shotgun sequence of Actinoplanes siamensis NBRC 109076.</title>
        <authorList>
            <person name="Komaki H."/>
            <person name="Tamura T."/>
        </authorList>
    </citation>
    <scope>NUCLEOTIDE SEQUENCE</scope>
    <source>
        <strain evidence="5">NBRC 109076</strain>
    </source>
</reference>
<dbReference type="InterPro" id="IPR035965">
    <property type="entry name" value="PAS-like_dom_sf"/>
</dbReference>
<dbReference type="CDD" id="cd16936">
    <property type="entry name" value="HATPase_RsbW-like"/>
    <property type="match status" value="1"/>
</dbReference>
<dbReference type="InterPro" id="IPR052016">
    <property type="entry name" value="Bact_Sigma-Reg"/>
</dbReference>
<dbReference type="Proteomes" id="UP000629619">
    <property type="component" value="Unassembled WGS sequence"/>
</dbReference>
<keyword evidence="2" id="KW-0175">Coiled coil</keyword>
<dbReference type="Pfam" id="PF07228">
    <property type="entry name" value="SpoIIE"/>
    <property type="match status" value="1"/>
</dbReference>
<comment type="caution">
    <text evidence="5">The sequence shown here is derived from an EMBL/GenBank/DDBJ whole genome shotgun (WGS) entry which is preliminary data.</text>
</comment>
<dbReference type="InterPro" id="IPR036457">
    <property type="entry name" value="PPM-type-like_dom_sf"/>
</dbReference>
<feature type="coiled-coil region" evidence="2">
    <location>
        <begin position="127"/>
        <end position="163"/>
    </location>
</feature>
<dbReference type="SUPFAM" id="SSF81606">
    <property type="entry name" value="PP2C-like"/>
    <property type="match status" value="1"/>
</dbReference>
<dbReference type="InterPro" id="IPR013656">
    <property type="entry name" value="PAS_4"/>
</dbReference>
<accession>A0A919N5L7</accession>
<feature type="domain" description="PPM-type phosphatase" evidence="4">
    <location>
        <begin position="174"/>
        <end position="393"/>
    </location>
</feature>
<keyword evidence="1" id="KW-0378">Hydrolase</keyword>
<dbReference type="Gene3D" id="3.30.565.10">
    <property type="entry name" value="Histidine kinase-like ATPase, C-terminal domain"/>
    <property type="match status" value="1"/>
</dbReference>
<dbReference type="InterPro" id="IPR036890">
    <property type="entry name" value="HATPase_C_sf"/>
</dbReference>
<dbReference type="EMBL" id="BOMW01000021">
    <property type="protein sequence ID" value="GIF04864.1"/>
    <property type="molecule type" value="Genomic_DNA"/>
</dbReference>
<evidence type="ECO:0000313" key="5">
    <source>
        <dbReference type="EMBL" id="GIF04864.1"/>
    </source>
</evidence>
<evidence type="ECO:0000259" key="4">
    <source>
        <dbReference type="PROSITE" id="PS51746"/>
    </source>
</evidence>
<dbReference type="RefSeq" id="WP_203678975.1">
    <property type="nucleotide sequence ID" value="NZ_BOMW01000021.1"/>
</dbReference>
<dbReference type="AlphaFoldDB" id="A0A919N5L7"/>
<dbReference type="Pfam" id="PF08448">
    <property type="entry name" value="PAS_4"/>
    <property type="match status" value="1"/>
</dbReference>
<dbReference type="Gene3D" id="3.30.750.24">
    <property type="entry name" value="STAS domain"/>
    <property type="match status" value="1"/>
</dbReference>
<dbReference type="PROSITE" id="PS50801">
    <property type="entry name" value="STAS"/>
    <property type="match status" value="1"/>
</dbReference>
<dbReference type="SMART" id="SM00331">
    <property type="entry name" value="PP2C_SIG"/>
    <property type="match status" value="1"/>
</dbReference>
<evidence type="ECO:0000313" key="6">
    <source>
        <dbReference type="Proteomes" id="UP000629619"/>
    </source>
</evidence>
<dbReference type="SMART" id="SM00387">
    <property type="entry name" value="HATPase_c"/>
    <property type="match status" value="1"/>
</dbReference>